<reference evidence="1" key="1">
    <citation type="submission" date="2022-09" db="EMBL/GenBank/DDBJ databases">
        <title>Whole genome shotgun sequence of Streptomyces albidoflavus NBRC 12854.</title>
        <authorList>
            <person name="Komaki H."/>
            <person name="Tamura T."/>
        </authorList>
    </citation>
    <scope>NUCLEOTIDE SEQUENCE</scope>
    <source>
        <strain evidence="1">NBRC 12854</strain>
    </source>
</reference>
<name>A0AA37BWP2_9ACTN</name>
<evidence type="ECO:0000313" key="1">
    <source>
        <dbReference type="EMBL" id="GHI46165.1"/>
    </source>
</evidence>
<gene>
    <name evidence="1" type="ORF">ScoT_23390</name>
</gene>
<dbReference type="EMBL" id="BNDZ01000005">
    <property type="protein sequence ID" value="GHI46165.1"/>
    <property type="molecule type" value="Genomic_DNA"/>
</dbReference>
<evidence type="ECO:0000313" key="2">
    <source>
        <dbReference type="Proteomes" id="UP001051844"/>
    </source>
</evidence>
<comment type="caution">
    <text evidence="1">The sequence shown here is derived from an EMBL/GenBank/DDBJ whole genome shotgun (WGS) entry which is preliminary data.</text>
</comment>
<dbReference type="Proteomes" id="UP001051844">
    <property type="component" value="Unassembled WGS sequence"/>
</dbReference>
<proteinExistence type="predicted"/>
<accession>A0AA37BWP2</accession>
<protein>
    <submittedName>
        <fullName evidence="1">Uncharacterized protein</fullName>
    </submittedName>
</protein>
<dbReference type="AlphaFoldDB" id="A0AA37BWP2"/>
<organism evidence="1 2">
    <name type="scientific">Streptomyces albidoflavus</name>
    <dbReference type="NCBI Taxonomy" id="1886"/>
    <lineage>
        <taxon>Bacteria</taxon>
        <taxon>Bacillati</taxon>
        <taxon>Actinomycetota</taxon>
        <taxon>Actinomycetes</taxon>
        <taxon>Kitasatosporales</taxon>
        <taxon>Streptomycetaceae</taxon>
        <taxon>Streptomyces</taxon>
        <taxon>Streptomyces albidoflavus group</taxon>
    </lineage>
</organism>
<sequence length="72" mass="7346">METWSSATTRVSSVPYTLLSSVARAATSVDLEARGVVVVTGELLSVGRRGLVAPGVCPAGGHGKPPLFLRPG</sequence>